<organism evidence="2 3">
    <name type="scientific">Cuscuta europaea</name>
    <name type="common">European dodder</name>
    <dbReference type="NCBI Taxonomy" id="41803"/>
    <lineage>
        <taxon>Eukaryota</taxon>
        <taxon>Viridiplantae</taxon>
        <taxon>Streptophyta</taxon>
        <taxon>Embryophyta</taxon>
        <taxon>Tracheophyta</taxon>
        <taxon>Spermatophyta</taxon>
        <taxon>Magnoliopsida</taxon>
        <taxon>eudicotyledons</taxon>
        <taxon>Gunneridae</taxon>
        <taxon>Pentapetalae</taxon>
        <taxon>asterids</taxon>
        <taxon>lamiids</taxon>
        <taxon>Solanales</taxon>
        <taxon>Convolvulaceae</taxon>
        <taxon>Cuscuteae</taxon>
        <taxon>Cuscuta</taxon>
        <taxon>Cuscuta subgen. Cuscuta</taxon>
    </lineage>
</organism>
<evidence type="ECO:0000313" key="2">
    <source>
        <dbReference type="EMBL" id="CAH9057650.1"/>
    </source>
</evidence>
<dbReference type="Proteomes" id="UP001152484">
    <property type="component" value="Unassembled WGS sequence"/>
</dbReference>
<comment type="caution">
    <text evidence="2">The sequence shown here is derived from an EMBL/GenBank/DDBJ whole genome shotgun (WGS) entry which is preliminary data.</text>
</comment>
<evidence type="ECO:0000313" key="3">
    <source>
        <dbReference type="Proteomes" id="UP001152484"/>
    </source>
</evidence>
<accession>A0A9P0YI07</accession>
<dbReference type="OrthoDB" id="1327450at2759"/>
<dbReference type="AlphaFoldDB" id="A0A9P0YI07"/>
<keyword evidence="3" id="KW-1185">Reference proteome</keyword>
<feature type="coiled-coil region" evidence="1">
    <location>
        <begin position="27"/>
        <end position="54"/>
    </location>
</feature>
<gene>
    <name evidence="2" type="ORF">CEURO_LOCUS1122</name>
</gene>
<sequence>MSDNCNFFLWEHDAKKMENVMPMDAEKITFLKENEKLIEELDKMKLENKMLLEKNCKLRMKKFLEVEGRRASSADKNAMRVVVLSCFSLLLYCPFWLVGCQNCIGVFFFFWVNQQYAYNCHEQV</sequence>
<reference evidence="2" key="1">
    <citation type="submission" date="2022-07" db="EMBL/GenBank/DDBJ databases">
        <authorList>
            <person name="Macas J."/>
            <person name="Novak P."/>
            <person name="Neumann P."/>
        </authorList>
    </citation>
    <scope>NUCLEOTIDE SEQUENCE</scope>
</reference>
<evidence type="ECO:0000256" key="1">
    <source>
        <dbReference type="SAM" id="Coils"/>
    </source>
</evidence>
<dbReference type="EMBL" id="CAMAPE010000004">
    <property type="protein sequence ID" value="CAH9057650.1"/>
    <property type="molecule type" value="Genomic_DNA"/>
</dbReference>
<proteinExistence type="predicted"/>
<name>A0A9P0YI07_CUSEU</name>
<protein>
    <submittedName>
        <fullName evidence="2">Uncharacterized protein</fullName>
    </submittedName>
</protein>
<keyword evidence="1" id="KW-0175">Coiled coil</keyword>